<keyword evidence="3" id="KW-1185">Reference proteome</keyword>
<reference evidence="2 3" key="1">
    <citation type="submission" date="2017-12" db="EMBL/GenBank/DDBJ databases">
        <title>Comparative genomics of Botrytis spp.</title>
        <authorList>
            <person name="Valero-Jimenez C.A."/>
            <person name="Tapia P."/>
            <person name="Veloso J."/>
            <person name="Silva-Moreno E."/>
            <person name="Staats M."/>
            <person name="Valdes J.H."/>
            <person name="Van Kan J.A.L."/>
        </authorList>
    </citation>
    <scope>NUCLEOTIDE SEQUENCE [LARGE SCALE GENOMIC DNA]</scope>
    <source>
        <strain evidence="2 3">Bp0003</strain>
    </source>
</reference>
<proteinExistence type="predicted"/>
<dbReference type="AlphaFoldDB" id="A0A4Z1F891"/>
<feature type="region of interest" description="Disordered" evidence="1">
    <location>
        <begin position="36"/>
        <end position="129"/>
    </location>
</feature>
<sequence length="148" mass="15431">MSPELSAIQYVTVRSNITQGGTAEIQPVSTNILRSLGPADPNMSSGGWNEPGGVQLSTLNSQSSAHVSPDRDLVIAPLASQNPPPAPLSSEDSNIITAPPPTPAPTLALEPTPSEPAPEPAPGSATRHTEIWEKLRSWCCCISEESAT</sequence>
<comment type="caution">
    <text evidence="2">The sequence shown here is derived from an EMBL/GenBank/DDBJ whole genome shotgun (WGS) entry which is preliminary data.</text>
</comment>
<evidence type="ECO:0000313" key="2">
    <source>
        <dbReference type="EMBL" id="TGO20516.1"/>
    </source>
</evidence>
<dbReference type="EMBL" id="PQXI01000288">
    <property type="protein sequence ID" value="TGO20516.1"/>
    <property type="molecule type" value="Genomic_DNA"/>
</dbReference>
<evidence type="ECO:0000256" key="1">
    <source>
        <dbReference type="SAM" id="MobiDB-lite"/>
    </source>
</evidence>
<evidence type="ECO:0000313" key="3">
    <source>
        <dbReference type="Proteomes" id="UP000297910"/>
    </source>
</evidence>
<accession>A0A4Z1F891</accession>
<feature type="compositionally biased region" description="Polar residues" evidence="1">
    <location>
        <begin position="55"/>
        <end position="66"/>
    </location>
</feature>
<dbReference type="Proteomes" id="UP000297910">
    <property type="component" value="Unassembled WGS sequence"/>
</dbReference>
<organism evidence="2 3">
    <name type="scientific">Botrytis paeoniae</name>
    <dbReference type="NCBI Taxonomy" id="278948"/>
    <lineage>
        <taxon>Eukaryota</taxon>
        <taxon>Fungi</taxon>
        <taxon>Dikarya</taxon>
        <taxon>Ascomycota</taxon>
        <taxon>Pezizomycotina</taxon>
        <taxon>Leotiomycetes</taxon>
        <taxon>Helotiales</taxon>
        <taxon>Sclerotiniaceae</taxon>
        <taxon>Botrytis</taxon>
    </lineage>
</organism>
<gene>
    <name evidence="2" type="ORF">BPAE_0289g00140</name>
</gene>
<protein>
    <submittedName>
        <fullName evidence="2">Uncharacterized protein</fullName>
    </submittedName>
</protein>
<name>A0A4Z1F891_9HELO</name>